<feature type="transmembrane region" description="Helical" evidence="5">
    <location>
        <begin position="67"/>
        <end position="87"/>
    </location>
</feature>
<dbReference type="InterPro" id="IPR006603">
    <property type="entry name" value="PQ-loop_rpt"/>
</dbReference>
<dbReference type="EMBL" id="JAFCIX010000127">
    <property type="protein sequence ID" value="KAH6597824.1"/>
    <property type="molecule type" value="Genomic_DNA"/>
</dbReference>
<name>A0ABQ8FG92_9FUNG</name>
<dbReference type="Proteomes" id="UP001648503">
    <property type="component" value="Unassembled WGS sequence"/>
</dbReference>
<feature type="transmembrane region" description="Helical" evidence="5">
    <location>
        <begin position="99"/>
        <end position="116"/>
    </location>
</feature>
<dbReference type="PANTHER" id="PTHR16201:SF34">
    <property type="entry name" value="LYSOSOMAL AMINO ACID TRANSPORTER 1"/>
    <property type="match status" value="1"/>
</dbReference>
<keyword evidence="2 5" id="KW-0812">Transmembrane</keyword>
<dbReference type="Pfam" id="PF04193">
    <property type="entry name" value="PQ-loop"/>
    <property type="match status" value="2"/>
</dbReference>
<dbReference type="SMART" id="SM00679">
    <property type="entry name" value="CTNS"/>
    <property type="match status" value="2"/>
</dbReference>
<keyword evidence="3 5" id="KW-1133">Transmembrane helix</keyword>
<evidence type="ECO:0000313" key="6">
    <source>
        <dbReference type="EMBL" id="KAH6597824.1"/>
    </source>
</evidence>
<keyword evidence="7" id="KW-1185">Reference proteome</keyword>
<reference evidence="6 7" key="1">
    <citation type="submission" date="2021-02" db="EMBL/GenBank/DDBJ databases">
        <title>Variation within the Batrachochytrium salamandrivorans European outbreak.</title>
        <authorList>
            <person name="Kelly M."/>
            <person name="Pasmans F."/>
            <person name="Shea T.P."/>
            <person name="Munoz J.F."/>
            <person name="Carranza S."/>
            <person name="Cuomo C.A."/>
            <person name="Martel A."/>
        </authorList>
    </citation>
    <scope>NUCLEOTIDE SEQUENCE [LARGE SCALE GENOMIC DNA]</scope>
    <source>
        <strain evidence="6 7">AMFP18/2</strain>
    </source>
</reference>
<feature type="transmembrane region" description="Helical" evidence="5">
    <location>
        <begin position="217"/>
        <end position="234"/>
    </location>
</feature>
<evidence type="ECO:0000313" key="7">
    <source>
        <dbReference type="Proteomes" id="UP001648503"/>
    </source>
</evidence>
<accession>A0ABQ8FG92</accession>
<evidence type="ECO:0000256" key="3">
    <source>
        <dbReference type="ARBA" id="ARBA00022989"/>
    </source>
</evidence>
<protein>
    <submittedName>
        <fullName evidence="6">Uncharacterized protein</fullName>
    </submittedName>
</protein>
<gene>
    <name evidence="6" type="ORF">BASA50_004169</name>
</gene>
<keyword evidence="4 5" id="KW-0472">Membrane</keyword>
<comment type="subcellular location">
    <subcellularLocation>
        <location evidence="1">Membrane</location>
        <topology evidence="1">Multi-pass membrane protein</topology>
    </subcellularLocation>
</comment>
<dbReference type="PANTHER" id="PTHR16201">
    <property type="entry name" value="SEVEN TRANSMEMBRANE PROTEIN 1-RELATED"/>
    <property type="match status" value="1"/>
</dbReference>
<feature type="transmembrane region" description="Helical" evidence="5">
    <location>
        <begin position="170"/>
        <end position="190"/>
    </location>
</feature>
<sequence length="314" mass="34678">MIPCTCSPELVNGHRYIQWIGSYFGDCIYGTMDQVSFYAGMFGIAAYAIAMFPQYYKNYKLKNVEGLSAGLVVIWLCGDICNLAGTILSNQLPTQRLTASYFVLTDVLMVCQYVWYKYMYKQCHPSDSGYQAISTSEEVQVDIPAASHMRASFSSDTSAARPRSGSSHSIVAAAAIGSAAALVASLAQGVDARNLRFVPLLVELAPICNIRNSISDWNMILGSIFSWCSGLFYFTSRIPQVLENYKRKSVQGISMLLFGLTILGNLGYSLSIMLRFPNTDTYFWAATFPYILGSVGVLAFDGIIFLQAIQYDEL</sequence>
<evidence type="ECO:0000256" key="4">
    <source>
        <dbReference type="ARBA" id="ARBA00023136"/>
    </source>
</evidence>
<organism evidence="6 7">
    <name type="scientific">Batrachochytrium salamandrivorans</name>
    <dbReference type="NCBI Taxonomy" id="1357716"/>
    <lineage>
        <taxon>Eukaryota</taxon>
        <taxon>Fungi</taxon>
        <taxon>Fungi incertae sedis</taxon>
        <taxon>Chytridiomycota</taxon>
        <taxon>Chytridiomycota incertae sedis</taxon>
        <taxon>Chytridiomycetes</taxon>
        <taxon>Rhizophydiales</taxon>
        <taxon>Rhizophydiales incertae sedis</taxon>
        <taxon>Batrachochytrium</taxon>
    </lineage>
</organism>
<evidence type="ECO:0000256" key="5">
    <source>
        <dbReference type="SAM" id="Phobius"/>
    </source>
</evidence>
<feature type="transmembrane region" description="Helical" evidence="5">
    <location>
        <begin position="35"/>
        <end position="55"/>
    </location>
</feature>
<feature type="transmembrane region" description="Helical" evidence="5">
    <location>
        <begin position="255"/>
        <end position="276"/>
    </location>
</feature>
<proteinExistence type="predicted"/>
<dbReference type="InterPro" id="IPR051415">
    <property type="entry name" value="LAAT-1"/>
</dbReference>
<comment type="caution">
    <text evidence="6">The sequence shown here is derived from an EMBL/GenBank/DDBJ whole genome shotgun (WGS) entry which is preliminary data.</text>
</comment>
<evidence type="ECO:0000256" key="1">
    <source>
        <dbReference type="ARBA" id="ARBA00004141"/>
    </source>
</evidence>
<feature type="transmembrane region" description="Helical" evidence="5">
    <location>
        <begin position="282"/>
        <end position="306"/>
    </location>
</feature>
<evidence type="ECO:0000256" key="2">
    <source>
        <dbReference type="ARBA" id="ARBA00022692"/>
    </source>
</evidence>
<dbReference type="Gene3D" id="1.20.1280.290">
    <property type="match status" value="2"/>
</dbReference>